<organism evidence="2 3">
    <name type="scientific">Meganyctiphanes norvegica</name>
    <name type="common">Northern krill</name>
    <name type="synonym">Thysanopoda norvegica</name>
    <dbReference type="NCBI Taxonomy" id="48144"/>
    <lineage>
        <taxon>Eukaryota</taxon>
        <taxon>Metazoa</taxon>
        <taxon>Ecdysozoa</taxon>
        <taxon>Arthropoda</taxon>
        <taxon>Crustacea</taxon>
        <taxon>Multicrustacea</taxon>
        <taxon>Malacostraca</taxon>
        <taxon>Eumalacostraca</taxon>
        <taxon>Eucarida</taxon>
        <taxon>Euphausiacea</taxon>
        <taxon>Euphausiidae</taxon>
        <taxon>Meganyctiphanes</taxon>
    </lineage>
</organism>
<dbReference type="AlphaFoldDB" id="A0AAV2R4G4"/>
<keyword evidence="1" id="KW-0472">Membrane</keyword>
<dbReference type="Proteomes" id="UP001497623">
    <property type="component" value="Unassembled WGS sequence"/>
</dbReference>
<feature type="non-terminal residue" evidence="2">
    <location>
        <position position="1"/>
    </location>
</feature>
<comment type="caution">
    <text evidence="2">The sequence shown here is derived from an EMBL/GenBank/DDBJ whole genome shotgun (WGS) entry which is preliminary data.</text>
</comment>
<dbReference type="EMBL" id="CAXKWB010014588">
    <property type="protein sequence ID" value="CAL4111112.1"/>
    <property type="molecule type" value="Genomic_DNA"/>
</dbReference>
<keyword evidence="1" id="KW-1133">Transmembrane helix</keyword>
<feature type="transmembrane region" description="Helical" evidence="1">
    <location>
        <begin position="55"/>
        <end position="74"/>
    </location>
</feature>
<evidence type="ECO:0000313" key="3">
    <source>
        <dbReference type="Proteomes" id="UP001497623"/>
    </source>
</evidence>
<sequence>FTLFLSTWYLWYHREVITCVSQFNAAVNKNQTRLDYLNICLSYPYVEEGDNKRFILYYRWIKLMALLLAGVYYIQRKVSNTIRQPKTEKSSGDSLSTFSQYWFY</sequence>
<keyword evidence="3" id="KW-1185">Reference proteome</keyword>
<gene>
    <name evidence="2" type="ORF">MNOR_LOCUS19556</name>
</gene>
<evidence type="ECO:0000256" key="1">
    <source>
        <dbReference type="SAM" id="Phobius"/>
    </source>
</evidence>
<proteinExistence type="predicted"/>
<name>A0AAV2R4G4_MEGNR</name>
<protein>
    <submittedName>
        <fullName evidence="2">Uncharacterized protein</fullName>
    </submittedName>
</protein>
<keyword evidence="1" id="KW-0812">Transmembrane</keyword>
<evidence type="ECO:0000313" key="2">
    <source>
        <dbReference type="EMBL" id="CAL4111112.1"/>
    </source>
</evidence>
<accession>A0AAV2R4G4</accession>
<reference evidence="2 3" key="1">
    <citation type="submission" date="2024-05" db="EMBL/GenBank/DDBJ databases">
        <authorList>
            <person name="Wallberg A."/>
        </authorList>
    </citation>
    <scope>NUCLEOTIDE SEQUENCE [LARGE SCALE GENOMIC DNA]</scope>
</reference>